<keyword evidence="2" id="KW-0812">Transmembrane</keyword>
<proteinExistence type="predicted"/>
<accession>A0A7Z0K975</accession>
<keyword evidence="5" id="KW-1185">Reference proteome</keyword>
<feature type="transmembrane region" description="Helical" evidence="2">
    <location>
        <begin position="402"/>
        <end position="423"/>
    </location>
</feature>
<dbReference type="Proteomes" id="UP000535437">
    <property type="component" value="Unassembled WGS sequence"/>
</dbReference>
<evidence type="ECO:0000256" key="3">
    <source>
        <dbReference type="SAM" id="SignalP"/>
    </source>
</evidence>
<dbReference type="AlphaFoldDB" id="A0A7Z0K975"/>
<sequence length="486" mass="50606">MTIRTPLRTITAMGGALLLMLLTGPDAGAVEPAPDDVRPVLQGEEISGGGNLGDAVELSSGTQYLDEFSAGTLHYRIPREVDHSTIHIGVTTLGQDGEGDSVRVETGTWEGDLCSSDTISSSAAGFRDHLRTTHVAAGPPLDGGADGACGSSEEIVLTIELTMDPEDSRSVGQPVEILVHEEPRPVRLGTLPPSDEDFDGGEWQDIGRNVAGALEVTPSRSFGGAPELEPGSTYDVTIHPGETQIFRVPLDWGQRLQAEAYFPEPDEALADQLSGMGSVALMAANPLRAGLDHDSGAPSMSSSSQHRVSTGPIRWFNRESSHAMLAGDHFLVVTADQHDSGADISMLYRLTLDTFGEAGDGAPEYPEGHEDAWPVFEGGEVTADRSGADALSRISALGDSSAVVAALATVGLLLLGTGIVVLVRVIGDPRPLPESAPQTVVPHSPGPHPPGPKPPGPQPPRGQNPSAGPPPQAGGPAPWGHGAQHR</sequence>
<feature type="compositionally biased region" description="Low complexity" evidence="1">
    <location>
        <begin position="474"/>
        <end position="486"/>
    </location>
</feature>
<dbReference type="EMBL" id="JACCFY010000001">
    <property type="protein sequence ID" value="NYJ76925.1"/>
    <property type="molecule type" value="Genomic_DNA"/>
</dbReference>
<keyword evidence="3" id="KW-0732">Signal</keyword>
<evidence type="ECO:0000256" key="1">
    <source>
        <dbReference type="SAM" id="MobiDB-lite"/>
    </source>
</evidence>
<feature type="signal peptide" evidence="3">
    <location>
        <begin position="1"/>
        <end position="29"/>
    </location>
</feature>
<feature type="region of interest" description="Disordered" evidence="1">
    <location>
        <begin position="434"/>
        <end position="486"/>
    </location>
</feature>
<evidence type="ECO:0000256" key="2">
    <source>
        <dbReference type="SAM" id="Phobius"/>
    </source>
</evidence>
<evidence type="ECO:0000313" key="4">
    <source>
        <dbReference type="EMBL" id="NYJ76925.1"/>
    </source>
</evidence>
<evidence type="ECO:0000313" key="5">
    <source>
        <dbReference type="Proteomes" id="UP000535437"/>
    </source>
</evidence>
<keyword evidence="2" id="KW-0472">Membrane</keyword>
<feature type="compositionally biased region" description="Pro residues" evidence="1">
    <location>
        <begin position="444"/>
        <end position="473"/>
    </location>
</feature>
<reference evidence="4 5" key="1">
    <citation type="submission" date="2020-07" db="EMBL/GenBank/DDBJ databases">
        <title>Sequencing the genomes of 1000 actinobacteria strains.</title>
        <authorList>
            <person name="Klenk H.-P."/>
        </authorList>
    </citation>
    <scope>NUCLEOTIDE SEQUENCE [LARGE SCALE GENOMIC DNA]</scope>
    <source>
        <strain evidence="4 5">DSM 15475</strain>
    </source>
</reference>
<comment type="caution">
    <text evidence="4">The sequence shown here is derived from an EMBL/GenBank/DDBJ whole genome shotgun (WGS) entry which is preliminary data.</text>
</comment>
<gene>
    <name evidence="4" type="ORF">HNR09_000336</name>
</gene>
<protein>
    <submittedName>
        <fullName evidence="4">Uncharacterized protein</fullName>
    </submittedName>
</protein>
<dbReference type="RefSeq" id="WP_179540477.1">
    <property type="nucleotide sequence ID" value="NZ_BAAALL010000010.1"/>
</dbReference>
<organism evidence="4 5">
    <name type="scientific">Nesterenkonia xinjiangensis</name>
    <dbReference type="NCBI Taxonomy" id="225327"/>
    <lineage>
        <taxon>Bacteria</taxon>
        <taxon>Bacillati</taxon>
        <taxon>Actinomycetota</taxon>
        <taxon>Actinomycetes</taxon>
        <taxon>Micrococcales</taxon>
        <taxon>Micrococcaceae</taxon>
        <taxon>Nesterenkonia</taxon>
    </lineage>
</organism>
<keyword evidence="2" id="KW-1133">Transmembrane helix</keyword>
<feature type="chain" id="PRO_5031416901" evidence="3">
    <location>
        <begin position="30"/>
        <end position="486"/>
    </location>
</feature>
<name>A0A7Z0K975_9MICC</name>